<evidence type="ECO:0000313" key="2">
    <source>
        <dbReference type="EMBL" id="CAF0909560.1"/>
    </source>
</evidence>
<evidence type="ECO:0000256" key="1">
    <source>
        <dbReference type="SAM" id="MobiDB-lite"/>
    </source>
</evidence>
<evidence type="ECO:0000313" key="3">
    <source>
        <dbReference type="Proteomes" id="UP000663879"/>
    </source>
</evidence>
<dbReference type="AlphaFoldDB" id="A0A814AAJ5"/>
<proteinExistence type="predicted"/>
<dbReference type="EMBL" id="CAJNOC010002054">
    <property type="protein sequence ID" value="CAF0909560.1"/>
    <property type="molecule type" value="Genomic_DNA"/>
</dbReference>
<gene>
    <name evidence="2" type="ORF">OXX778_LOCUS11827</name>
</gene>
<feature type="non-terminal residue" evidence="2">
    <location>
        <position position="1"/>
    </location>
</feature>
<sequence length="941" mass="110896">MDIKDIKTPLLKNHIINVLKENKNIKKEDLNKSLSRKEGSFYHQLTKEILKNEYSHSVGMALHRKIKNKPDLIEEIMNLNLNDHIEDSSSSFLHVEMLQAKHLLEEKVHLMMFKVNCEDFNILYDSRKIYAEKIKLDNTSSKFFNDCIVSLGEKCFLKHQSNAFRIGNRKNTCFWRGVYNCSNRDCLKFIFEIEEWNNLEKNDPIFSCRIEGERNHEMQLKPPAESFYGLQRTQKALEIMAEGSLNTYYSDTLSQNNTEVSLSSKTKRLNVFYKIKNEFDNRNQIDSNVFQDAFLSKRIFDIFDKTSKHLKGYVQFYSIDPFIMILMCEVQKNILPDGVVTDFSFSLINSIQQVFNQFTIEQYLEACFDYLVNKKELSNRIYVKSFLCAAHMIKLISTKAKKLTIDKEISETFTFFFSVLLNSTDLMEFEKNLLLVTQILSSRKHNKLVDQAIEYFDTLNSKNETKKEMKKEEVEEDVNHDDKNDESVEDKTNGDSEKVLSSIRSKSPFTSYFENIKKSALNTLNEMDTNEEDNIYFCPQFLKIIFDYMFIMPLWSGVLLNVDNDENAKITRITNNYVENNFKIVKHSILNEKLNLCSPHEICAKFLLKIKAEMLHYNIDTNFVKDDLPICFLKDIWVDKKKKRRRSNKSYFDSFEMKKTKKIPEKKKSNKIHLSSSEHSLHEEKEKSDYKVQNLRSVQFHLPSNSTIFKESRGKRNIQIYNCCTINYFLYSIWLSVDQNLSFLTELTQLASSNRHYELIKSIFERIDANDWGRAKYMWLTDCLQMEKNQIEYNCEGSLFDFFVKFMQQLQIHSLKKECTNCGLIGFNDSNKEFLLTSDGKFYLNEKCKECDQELMLEIRFIGAQKPLWIVFESCNSEIEISSIPLECDLDSTKFKLKCIYLFKKMAKINHFLGVFHFNNGFYFFDDLKNEITNIRKLSGV</sequence>
<feature type="region of interest" description="Disordered" evidence="1">
    <location>
        <begin position="662"/>
        <end position="686"/>
    </location>
</feature>
<name>A0A814AAJ5_9BILA</name>
<reference evidence="2" key="1">
    <citation type="submission" date="2021-02" db="EMBL/GenBank/DDBJ databases">
        <authorList>
            <person name="Nowell W R."/>
        </authorList>
    </citation>
    <scope>NUCLEOTIDE SEQUENCE</scope>
    <source>
        <strain evidence="2">Ploen Becks lab</strain>
    </source>
</reference>
<feature type="compositionally biased region" description="Basic and acidic residues" evidence="1">
    <location>
        <begin position="480"/>
        <end position="497"/>
    </location>
</feature>
<dbReference type="Proteomes" id="UP000663879">
    <property type="component" value="Unassembled WGS sequence"/>
</dbReference>
<organism evidence="2 3">
    <name type="scientific">Brachionus calyciflorus</name>
    <dbReference type="NCBI Taxonomy" id="104777"/>
    <lineage>
        <taxon>Eukaryota</taxon>
        <taxon>Metazoa</taxon>
        <taxon>Spiralia</taxon>
        <taxon>Gnathifera</taxon>
        <taxon>Rotifera</taxon>
        <taxon>Eurotatoria</taxon>
        <taxon>Monogononta</taxon>
        <taxon>Pseudotrocha</taxon>
        <taxon>Ploima</taxon>
        <taxon>Brachionidae</taxon>
        <taxon>Brachionus</taxon>
    </lineage>
</organism>
<protein>
    <submittedName>
        <fullName evidence="2">Uncharacterized protein</fullName>
    </submittedName>
</protein>
<dbReference type="OrthoDB" id="6617931at2759"/>
<feature type="region of interest" description="Disordered" evidence="1">
    <location>
        <begin position="466"/>
        <end position="497"/>
    </location>
</feature>
<accession>A0A814AAJ5</accession>
<comment type="caution">
    <text evidence="2">The sequence shown here is derived from an EMBL/GenBank/DDBJ whole genome shotgun (WGS) entry which is preliminary data.</text>
</comment>
<keyword evidence="3" id="KW-1185">Reference proteome</keyword>